<feature type="compositionally biased region" description="Low complexity" evidence="8">
    <location>
        <begin position="497"/>
        <end position="512"/>
    </location>
</feature>
<comment type="similarity">
    <text evidence="2">Belongs to the outer membrane factor (OMF) (TC 1.B.17) family.</text>
</comment>
<keyword evidence="6" id="KW-0472">Membrane</keyword>
<comment type="subcellular location">
    <subcellularLocation>
        <location evidence="1">Cell outer membrane</location>
    </subcellularLocation>
</comment>
<evidence type="ECO:0000256" key="8">
    <source>
        <dbReference type="SAM" id="MobiDB-lite"/>
    </source>
</evidence>
<evidence type="ECO:0000256" key="1">
    <source>
        <dbReference type="ARBA" id="ARBA00004442"/>
    </source>
</evidence>
<dbReference type="OrthoDB" id="9813458at2"/>
<evidence type="ECO:0000256" key="7">
    <source>
        <dbReference type="ARBA" id="ARBA00023237"/>
    </source>
</evidence>
<dbReference type="InterPro" id="IPR003423">
    <property type="entry name" value="OMP_efflux"/>
</dbReference>
<reference evidence="10" key="2">
    <citation type="submission" date="2020-04" db="EMBL/GenBank/DDBJ databases">
        <authorList>
            <person name="Alexandrino P."/>
            <person name="Mendonca T."/>
            <person name="Guaman L."/>
            <person name="Cherix J."/>
            <person name="Lozano-Sakalauskas G."/>
            <person name="Fujita A."/>
            <person name="Filho E.R."/>
            <person name="Long P."/>
            <person name="Padilla G."/>
            <person name="Taciro M.K."/>
            <person name="Gomez J.G."/>
            <person name="Silva L.F."/>
            <person name="Torres M."/>
        </authorList>
    </citation>
    <scope>NUCLEOTIDE SEQUENCE</scope>
    <source>
        <strain evidence="10">LMG 19450</strain>
    </source>
</reference>
<sequence>MSGARPGRGVRALALACFLLVSGAHAADLLSVVDDALDHDPALAASRAATRAAAQAVPKARAGLLPRVTGGWGRAYNGIVTEDFPTQHYWQSGWTIGLTQPVFNWASWTAYRQADYEVVRARLQAANATQDTVLAAARAYFDALAAGDEVARATDYLRALDAHLALVRRAKSAGEATLIDVQDGEASRAQAQLQLLDAQSQARLARASLERLSGKSAETLAPLPPGGAPMLQPADVEPWVTQAQTHGYAVQIGEVALQIAKFDTEKARAGRYPTVDLQVSHTPAGAAGGYARPTTTTTGMLAVTIPLFAGGEISAKVDEAKALEDKARDELDVAVRDSGAGARDAWLRVTSGQARVSALEQVVRRSQTALDATRIGFGVGSRTSLDVLRATDTFYASRRDLIRARYESVLALLKLLSQTATLDLDEVGRINAQLFANGGAPERGKPLATASQVSAKQASAPIAEPVVRNVVDSEASIARSAEPAGMPVTPKRAEATPVQSAPSQAAPRAQRVLSAADMAPAAQALNSYAPAVR</sequence>
<evidence type="ECO:0000313" key="10">
    <source>
        <dbReference type="EMBL" id="NLP65616.1"/>
    </source>
</evidence>
<keyword evidence="11" id="KW-1185">Reference proteome</keyword>
<dbReference type="SUPFAM" id="SSF56954">
    <property type="entry name" value="Outer membrane efflux proteins (OEP)"/>
    <property type="match status" value="1"/>
</dbReference>
<dbReference type="Pfam" id="PF02321">
    <property type="entry name" value="OEP"/>
    <property type="match status" value="2"/>
</dbReference>
<dbReference type="Proteomes" id="UP000030460">
    <property type="component" value="Unassembled WGS sequence"/>
</dbReference>
<dbReference type="EMBL" id="JTDB02000016">
    <property type="protein sequence ID" value="NLP65616.1"/>
    <property type="molecule type" value="Genomic_DNA"/>
</dbReference>
<proteinExistence type="inferred from homology"/>
<keyword evidence="4" id="KW-1134">Transmembrane beta strand</keyword>
<keyword evidence="9" id="KW-0732">Signal</keyword>
<reference evidence="10" key="1">
    <citation type="journal article" date="2015" name="Genome Announc.">
        <title>Draft Genome Sequence of the Polyhydroxyalkanoate-Producing Bacterium Burkholderia sacchari LMG 19450 Isolated from Brazilian Sugarcane Plantation Soil.</title>
        <authorList>
            <person name="Alexandrino P.M."/>
            <person name="Mendonca T.T."/>
            <person name="Guaman Bautista L.P."/>
            <person name="Cherix J."/>
            <person name="Lozano-Sakalauskas G.C."/>
            <person name="Fujita A."/>
            <person name="Ramos Filho E."/>
            <person name="Long P."/>
            <person name="Padilla G."/>
            <person name="Taciro M.K."/>
            <person name="Gomez J.G."/>
            <person name="Silva L.F."/>
        </authorList>
    </citation>
    <scope>NUCLEOTIDE SEQUENCE</scope>
    <source>
        <strain evidence="10">LMG 19450</strain>
    </source>
</reference>
<evidence type="ECO:0000256" key="9">
    <source>
        <dbReference type="SAM" id="SignalP"/>
    </source>
</evidence>
<evidence type="ECO:0000256" key="4">
    <source>
        <dbReference type="ARBA" id="ARBA00022452"/>
    </source>
</evidence>
<dbReference type="GO" id="GO:0015562">
    <property type="term" value="F:efflux transmembrane transporter activity"/>
    <property type="evidence" value="ECO:0007669"/>
    <property type="project" value="InterPro"/>
</dbReference>
<dbReference type="NCBIfam" id="TIGR01844">
    <property type="entry name" value="type_I_sec_TolC"/>
    <property type="match status" value="1"/>
</dbReference>
<feature type="signal peptide" evidence="9">
    <location>
        <begin position="1"/>
        <end position="26"/>
    </location>
</feature>
<comment type="caution">
    <text evidence="10">The sequence shown here is derived from an EMBL/GenBank/DDBJ whole genome shotgun (WGS) entry which is preliminary data.</text>
</comment>
<name>A0A8T6ZLF5_9BURK</name>
<gene>
    <name evidence="10" type="ORF">NH14_031650</name>
</gene>
<protein>
    <submittedName>
        <fullName evidence="10">TolC family outer membrane protein</fullName>
    </submittedName>
</protein>
<dbReference type="GO" id="GO:0009279">
    <property type="term" value="C:cell outer membrane"/>
    <property type="evidence" value="ECO:0007669"/>
    <property type="project" value="UniProtKB-SubCell"/>
</dbReference>
<accession>A0A8T6ZLF5</accession>
<evidence type="ECO:0000256" key="2">
    <source>
        <dbReference type="ARBA" id="ARBA00007613"/>
    </source>
</evidence>
<keyword evidence="5" id="KW-0812">Transmembrane</keyword>
<evidence type="ECO:0000256" key="3">
    <source>
        <dbReference type="ARBA" id="ARBA00022448"/>
    </source>
</evidence>
<keyword evidence="3" id="KW-0813">Transport</keyword>
<keyword evidence="7" id="KW-0998">Cell outer membrane</keyword>
<dbReference type="PANTHER" id="PTHR30026">
    <property type="entry name" value="OUTER MEMBRANE PROTEIN TOLC"/>
    <property type="match status" value="1"/>
</dbReference>
<dbReference type="RefSeq" id="WP_084225871.1">
    <property type="nucleotide sequence ID" value="NZ_CADFGF010000011.1"/>
</dbReference>
<evidence type="ECO:0000256" key="6">
    <source>
        <dbReference type="ARBA" id="ARBA00023136"/>
    </source>
</evidence>
<dbReference type="PANTHER" id="PTHR30026:SF20">
    <property type="entry name" value="OUTER MEMBRANE PROTEIN TOLC"/>
    <property type="match status" value="1"/>
</dbReference>
<dbReference type="InterPro" id="IPR051906">
    <property type="entry name" value="TolC-like"/>
</dbReference>
<dbReference type="InterPro" id="IPR010130">
    <property type="entry name" value="T1SS_OMP_TolC"/>
</dbReference>
<dbReference type="AlphaFoldDB" id="A0A8T6ZLF5"/>
<feature type="region of interest" description="Disordered" evidence="8">
    <location>
        <begin position="481"/>
        <end position="514"/>
    </location>
</feature>
<dbReference type="GO" id="GO:0015288">
    <property type="term" value="F:porin activity"/>
    <property type="evidence" value="ECO:0007669"/>
    <property type="project" value="TreeGrafter"/>
</dbReference>
<evidence type="ECO:0000256" key="5">
    <source>
        <dbReference type="ARBA" id="ARBA00022692"/>
    </source>
</evidence>
<evidence type="ECO:0000313" key="11">
    <source>
        <dbReference type="Proteomes" id="UP000030460"/>
    </source>
</evidence>
<organism evidence="10 11">
    <name type="scientific">Paraburkholderia sacchari</name>
    <dbReference type="NCBI Taxonomy" id="159450"/>
    <lineage>
        <taxon>Bacteria</taxon>
        <taxon>Pseudomonadati</taxon>
        <taxon>Pseudomonadota</taxon>
        <taxon>Betaproteobacteria</taxon>
        <taxon>Burkholderiales</taxon>
        <taxon>Burkholderiaceae</taxon>
        <taxon>Paraburkholderia</taxon>
    </lineage>
</organism>
<dbReference type="Gene3D" id="1.20.1600.10">
    <property type="entry name" value="Outer membrane efflux proteins (OEP)"/>
    <property type="match status" value="1"/>
</dbReference>
<dbReference type="GO" id="GO:1990281">
    <property type="term" value="C:efflux pump complex"/>
    <property type="evidence" value="ECO:0007669"/>
    <property type="project" value="TreeGrafter"/>
</dbReference>
<feature type="chain" id="PRO_5035759929" evidence="9">
    <location>
        <begin position="27"/>
        <end position="533"/>
    </location>
</feature>